<gene>
    <name evidence="9" type="ORF">E4U43_003403</name>
</gene>
<proteinExistence type="predicted"/>
<evidence type="ECO:0000256" key="7">
    <source>
        <dbReference type="ARBA" id="ARBA00023136"/>
    </source>
</evidence>
<keyword evidence="10" id="KW-1185">Reference proteome</keyword>
<keyword evidence="3 8" id="KW-0812">Transmembrane</keyword>
<organism evidence="9 10">
    <name type="scientific">Claviceps pusilla</name>
    <dbReference type="NCBI Taxonomy" id="123648"/>
    <lineage>
        <taxon>Eukaryota</taxon>
        <taxon>Fungi</taxon>
        <taxon>Dikarya</taxon>
        <taxon>Ascomycota</taxon>
        <taxon>Pezizomycotina</taxon>
        <taxon>Sordariomycetes</taxon>
        <taxon>Hypocreomycetidae</taxon>
        <taxon>Hypocreales</taxon>
        <taxon>Clavicipitaceae</taxon>
        <taxon>Claviceps</taxon>
    </lineage>
</organism>
<dbReference type="Proteomes" id="UP000748025">
    <property type="component" value="Unassembled WGS sequence"/>
</dbReference>
<dbReference type="Pfam" id="PF01127">
    <property type="entry name" value="Sdh_cyt"/>
    <property type="match status" value="1"/>
</dbReference>
<dbReference type="Gene3D" id="1.20.1300.10">
    <property type="entry name" value="Fumarate reductase/succinate dehydrogenase, transmembrane subunit"/>
    <property type="match status" value="1"/>
</dbReference>
<feature type="transmembrane region" description="Helical" evidence="8">
    <location>
        <begin position="203"/>
        <end position="221"/>
    </location>
</feature>
<sequence>MQRLTALACREGISKRVYNINNINTANMANMANLRFKFPANHPATVRAAFHAPKHIHKEPSSPSSSGTTPVSPTRRVDALKITPEAEDALLAKQRLNRPVAPHLDVYSIEQTYLGSSAWMRITGCALSGVVYVFFSAYLLVPLLGWQLDSAAVVRAFADVPSAVSSAVKFLLAFPLSFHFFNGAKQLGYDAGFGFARTTIIKAEYLVWAAGVAGGLGLTFWL</sequence>
<evidence type="ECO:0000256" key="8">
    <source>
        <dbReference type="SAM" id="Phobius"/>
    </source>
</evidence>
<comment type="caution">
    <text evidence="9">The sequence shown here is derived from an EMBL/GenBank/DDBJ whole genome shotgun (WGS) entry which is preliminary data.</text>
</comment>
<dbReference type="InterPro" id="IPR000701">
    <property type="entry name" value="SuccDH_FuR_B_TM-su"/>
</dbReference>
<dbReference type="InterPro" id="IPR034804">
    <property type="entry name" value="SQR/QFR_C/D"/>
</dbReference>
<dbReference type="GO" id="GO:0009055">
    <property type="term" value="F:electron transfer activity"/>
    <property type="evidence" value="ECO:0007669"/>
    <property type="project" value="InterPro"/>
</dbReference>
<dbReference type="GO" id="GO:0006099">
    <property type="term" value="P:tricarboxylic acid cycle"/>
    <property type="evidence" value="ECO:0007669"/>
    <property type="project" value="InterPro"/>
</dbReference>
<evidence type="ECO:0000256" key="4">
    <source>
        <dbReference type="ARBA" id="ARBA00022723"/>
    </source>
</evidence>
<dbReference type="InterPro" id="IPR014314">
    <property type="entry name" value="Succ_DH_cytb556"/>
</dbReference>
<accession>A0A9P7N4S5</accession>
<evidence type="ECO:0000313" key="10">
    <source>
        <dbReference type="Proteomes" id="UP000748025"/>
    </source>
</evidence>
<feature type="transmembrane region" description="Helical" evidence="8">
    <location>
        <begin position="118"/>
        <end position="140"/>
    </location>
</feature>
<evidence type="ECO:0008006" key="11">
    <source>
        <dbReference type="Google" id="ProtNLM"/>
    </source>
</evidence>
<protein>
    <recommendedName>
        <fullName evidence="11">Succinate dehydrogenase cytochrome b subunit</fullName>
    </recommendedName>
</protein>
<dbReference type="SUPFAM" id="SSF81343">
    <property type="entry name" value="Fumarate reductase respiratory complex transmembrane subunits"/>
    <property type="match status" value="1"/>
</dbReference>
<dbReference type="CDD" id="cd03499">
    <property type="entry name" value="SQR_TypeC_SdhC"/>
    <property type="match status" value="1"/>
</dbReference>
<evidence type="ECO:0000313" key="9">
    <source>
        <dbReference type="EMBL" id="KAG5993771.1"/>
    </source>
</evidence>
<dbReference type="GO" id="GO:0006121">
    <property type="term" value="P:mitochondrial electron transport, succinate to ubiquinone"/>
    <property type="evidence" value="ECO:0007669"/>
    <property type="project" value="TreeGrafter"/>
</dbReference>
<keyword evidence="4" id="KW-0479">Metal-binding</keyword>
<comment type="subcellular location">
    <subcellularLocation>
        <location evidence="1">Membrane</location>
    </subcellularLocation>
</comment>
<dbReference type="GO" id="GO:0016020">
    <property type="term" value="C:membrane"/>
    <property type="evidence" value="ECO:0007669"/>
    <property type="project" value="UniProtKB-SubCell"/>
</dbReference>
<dbReference type="PANTHER" id="PTHR10978:SF5">
    <property type="entry name" value="SUCCINATE DEHYDROGENASE CYTOCHROME B560 SUBUNIT, MITOCHONDRIAL"/>
    <property type="match status" value="1"/>
</dbReference>
<dbReference type="PANTHER" id="PTHR10978">
    <property type="entry name" value="SUCCINATE DEHYDROGENASE CYTOCHROME B560 SUBUNIT"/>
    <property type="match status" value="1"/>
</dbReference>
<evidence type="ECO:0000256" key="6">
    <source>
        <dbReference type="ARBA" id="ARBA00023004"/>
    </source>
</evidence>
<dbReference type="GO" id="GO:0046872">
    <property type="term" value="F:metal ion binding"/>
    <property type="evidence" value="ECO:0007669"/>
    <property type="project" value="UniProtKB-KW"/>
</dbReference>
<dbReference type="AlphaFoldDB" id="A0A9P7N4S5"/>
<evidence type="ECO:0000256" key="2">
    <source>
        <dbReference type="ARBA" id="ARBA00022617"/>
    </source>
</evidence>
<evidence type="ECO:0000256" key="1">
    <source>
        <dbReference type="ARBA" id="ARBA00004370"/>
    </source>
</evidence>
<keyword evidence="7 8" id="KW-0472">Membrane</keyword>
<keyword evidence="2" id="KW-0349">Heme</keyword>
<dbReference type="GO" id="GO:0005739">
    <property type="term" value="C:mitochondrion"/>
    <property type="evidence" value="ECO:0007669"/>
    <property type="project" value="GOC"/>
</dbReference>
<name>A0A9P7N4S5_9HYPO</name>
<reference evidence="9" key="1">
    <citation type="journal article" date="2020" name="bioRxiv">
        <title>Whole genome comparisons of ergot fungi reveals the divergence and evolution of species within the genus Claviceps are the result of varying mechanisms driving genome evolution and host range expansion.</title>
        <authorList>
            <person name="Wyka S.A."/>
            <person name="Mondo S.J."/>
            <person name="Liu M."/>
            <person name="Dettman J."/>
            <person name="Nalam V."/>
            <person name="Broders K.D."/>
        </authorList>
    </citation>
    <scope>NUCLEOTIDE SEQUENCE</scope>
    <source>
        <strain evidence="9">CCC 602</strain>
    </source>
</reference>
<evidence type="ECO:0000256" key="5">
    <source>
        <dbReference type="ARBA" id="ARBA00022989"/>
    </source>
</evidence>
<keyword evidence="6" id="KW-0408">Iron</keyword>
<keyword evidence="5 8" id="KW-1133">Transmembrane helix</keyword>
<evidence type="ECO:0000256" key="3">
    <source>
        <dbReference type="ARBA" id="ARBA00022692"/>
    </source>
</evidence>
<dbReference type="EMBL" id="SRPW01002319">
    <property type="protein sequence ID" value="KAG5993771.1"/>
    <property type="molecule type" value="Genomic_DNA"/>
</dbReference>
<feature type="transmembrane region" description="Helical" evidence="8">
    <location>
        <begin position="160"/>
        <end position="182"/>
    </location>
</feature>
<dbReference type="OrthoDB" id="588261at2759"/>